<comment type="caution">
    <text evidence="1">The sequence shown here is derived from an EMBL/GenBank/DDBJ whole genome shotgun (WGS) entry which is preliminary data.</text>
</comment>
<sequence>MPTTPCTANPSEPILPPTQFILPITGPIQNGLPVISADNQGRRCPEGSGGQSFSCWIELYQQTQCVIRNPNTYKRCGRHAILLADDCKFMVQLVCLEPGLFLEEIRERLYNSTGTQLSYQAVHDNLVNRLSITLKKPSTGNCQKNLVAKYAFFKQMECFLAESIIFLDKSPFCDRDMLRSHAWAEHGASATQLIVNQNAE</sequence>
<dbReference type="Proteomes" id="UP000054564">
    <property type="component" value="Unassembled WGS sequence"/>
</dbReference>
<accession>A0A0L0VWJ2</accession>
<dbReference type="EMBL" id="AJIL01000016">
    <property type="protein sequence ID" value="KNF03641.1"/>
    <property type="molecule type" value="Genomic_DNA"/>
</dbReference>
<dbReference type="PANTHER" id="PTHR48472">
    <property type="entry name" value="TC1-LIKE TRANSPOSASE DDE DOMAIN-CONTAINING PROTEIN"/>
    <property type="match status" value="1"/>
</dbReference>
<gene>
    <name evidence="1" type="ORF">PSTG_03162</name>
</gene>
<protein>
    <submittedName>
        <fullName evidence="1">Uncharacterized protein</fullName>
    </submittedName>
</protein>
<dbReference type="AlphaFoldDB" id="A0A0L0VWJ2"/>
<name>A0A0L0VWJ2_9BASI</name>
<evidence type="ECO:0000313" key="1">
    <source>
        <dbReference type="EMBL" id="KNF03641.1"/>
    </source>
</evidence>
<dbReference type="PANTHER" id="PTHR48472:SF1">
    <property type="entry name" value="TC1-LIKE TRANSPOSASE DDE DOMAIN-CONTAINING PROTEIN"/>
    <property type="match status" value="1"/>
</dbReference>
<evidence type="ECO:0000313" key="2">
    <source>
        <dbReference type="Proteomes" id="UP000054564"/>
    </source>
</evidence>
<proteinExistence type="predicted"/>
<organism evidence="1 2">
    <name type="scientific">Puccinia striiformis f. sp. tritici PST-78</name>
    <dbReference type="NCBI Taxonomy" id="1165861"/>
    <lineage>
        <taxon>Eukaryota</taxon>
        <taxon>Fungi</taxon>
        <taxon>Dikarya</taxon>
        <taxon>Basidiomycota</taxon>
        <taxon>Pucciniomycotina</taxon>
        <taxon>Pucciniomycetes</taxon>
        <taxon>Pucciniales</taxon>
        <taxon>Pucciniaceae</taxon>
        <taxon>Puccinia</taxon>
    </lineage>
</organism>
<dbReference type="STRING" id="1165861.A0A0L0VWJ2"/>
<reference evidence="2" key="1">
    <citation type="submission" date="2014-03" db="EMBL/GenBank/DDBJ databases">
        <title>The Genome Sequence of Puccinia striiformis f. sp. tritici PST-78.</title>
        <authorList>
            <consortium name="The Broad Institute Genome Sequencing Platform"/>
            <person name="Cuomo C."/>
            <person name="Hulbert S."/>
            <person name="Chen X."/>
            <person name="Walker B."/>
            <person name="Young S.K."/>
            <person name="Zeng Q."/>
            <person name="Gargeya S."/>
            <person name="Fitzgerald M."/>
            <person name="Haas B."/>
            <person name="Abouelleil A."/>
            <person name="Alvarado L."/>
            <person name="Arachchi H.M."/>
            <person name="Berlin A.M."/>
            <person name="Chapman S.B."/>
            <person name="Goldberg J."/>
            <person name="Griggs A."/>
            <person name="Gujja S."/>
            <person name="Hansen M."/>
            <person name="Howarth C."/>
            <person name="Imamovic A."/>
            <person name="Larimer J."/>
            <person name="McCowan C."/>
            <person name="Montmayeur A."/>
            <person name="Murphy C."/>
            <person name="Neiman D."/>
            <person name="Pearson M."/>
            <person name="Priest M."/>
            <person name="Roberts A."/>
            <person name="Saif S."/>
            <person name="Shea T."/>
            <person name="Sisk P."/>
            <person name="Sykes S."/>
            <person name="Wortman J."/>
            <person name="Nusbaum C."/>
            <person name="Birren B."/>
        </authorList>
    </citation>
    <scope>NUCLEOTIDE SEQUENCE [LARGE SCALE GENOMIC DNA]</scope>
    <source>
        <strain evidence="2">race PST-78</strain>
    </source>
</reference>
<keyword evidence="2" id="KW-1185">Reference proteome</keyword>